<dbReference type="InterPro" id="IPR049453">
    <property type="entry name" value="Memb_transporter_dom"/>
</dbReference>
<feature type="transmembrane region" description="Helical" evidence="5">
    <location>
        <begin position="113"/>
        <end position="130"/>
    </location>
</feature>
<organism evidence="7 8">
    <name type="scientific">Amorphus orientalis</name>
    <dbReference type="NCBI Taxonomy" id="649198"/>
    <lineage>
        <taxon>Bacteria</taxon>
        <taxon>Pseudomonadati</taxon>
        <taxon>Pseudomonadota</taxon>
        <taxon>Alphaproteobacteria</taxon>
        <taxon>Hyphomicrobiales</taxon>
        <taxon>Amorphaceae</taxon>
        <taxon>Amorphus</taxon>
    </lineage>
</organism>
<keyword evidence="2 5" id="KW-0812">Transmembrane</keyword>
<feature type="transmembrane region" description="Helical" evidence="5">
    <location>
        <begin position="162"/>
        <end position="179"/>
    </location>
</feature>
<evidence type="ECO:0000256" key="2">
    <source>
        <dbReference type="ARBA" id="ARBA00022692"/>
    </source>
</evidence>
<feature type="transmembrane region" description="Helical" evidence="5">
    <location>
        <begin position="461"/>
        <end position="494"/>
    </location>
</feature>
<protein>
    <recommendedName>
        <fullName evidence="6">Integral membrane bound transporter domain-containing protein</fullName>
    </recommendedName>
</protein>
<feature type="transmembrane region" description="Helical" evidence="5">
    <location>
        <begin position="185"/>
        <end position="203"/>
    </location>
</feature>
<evidence type="ECO:0000256" key="3">
    <source>
        <dbReference type="ARBA" id="ARBA00022989"/>
    </source>
</evidence>
<comment type="caution">
    <text evidence="7">The sequence shown here is derived from an EMBL/GenBank/DDBJ whole genome shotgun (WGS) entry which is preliminary data.</text>
</comment>
<feature type="transmembrane region" description="Helical" evidence="5">
    <location>
        <begin position="528"/>
        <end position="549"/>
    </location>
</feature>
<sequence length="725" mass="77159">MTATEPMSQARRPELLERLADFDPGWVRLSRGLHLVAAVAAAIAAGYFLSTAGAAAVAEWIGPWLERTVPAYARALAVENRQFVVPLVTAVVAAHLILLVMPSYRAQELRETRPLALLAVLYLAGLGLAAPGSWGYGALPMHLWWIVTIGFGLYLRGRGPQGARFGTSIILLTLFAVIVNPDRAMGIWLPVAAIAGVCVGYAVRFATWRPSPVAAYRTQRARFLETAGEDLSAFADMVRRGARPTDFGHPLRRRWVALSKSMELAAAESPGRSAHLAEEVAAAFRLLLAVEAIASALTEIDAADLGGRFGADRVASALTALAAHIAASETASDATKADYRDGLVRARDELIADLDLSRQAKLQLIRLLTGISRVESALDAVGGRIETVEGPAPETPPRTNAMGWRLALQGLVAASITTSLNYAFHFDHAYWATLTVALVLNGTVGQTLARTLRRALGTAAGVLVAIALNPFIGDLFVLETVLVAISLLVAVMVFDIRYELASALIGFLVVTGLHMLEGAGQGVMLARAYETFIGAGVALAVAWTVVPAFSSDQFGGKVTAFLSQCRATFAEIGRHPNPAIDHTAPLETEVRLLMAELPSLEAERWFGRTGGAGLNRLAALLEALVSYVGLYERAVAGMTRIEVGEATRATFADLDGRVDAAFAVLTGSGDALPDFDDLLPKFAAVAPLDGSIPAAEAAVLVERLYYGRRIGQTLGELQTEWARTG</sequence>
<dbReference type="EMBL" id="JAUSUL010000001">
    <property type="protein sequence ID" value="MDQ0313908.1"/>
    <property type="molecule type" value="Genomic_DNA"/>
</dbReference>
<evidence type="ECO:0000256" key="4">
    <source>
        <dbReference type="ARBA" id="ARBA00023136"/>
    </source>
</evidence>
<feature type="domain" description="Integral membrane bound transporter" evidence="6">
    <location>
        <begin position="419"/>
        <end position="541"/>
    </location>
</feature>
<evidence type="ECO:0000313" key="8">
    <source>
        <dbReference type="Proteomes" id="UP001229244"/>
    </source>
</evidence>
<keyword evidence="4 5" id="KW-0472">Membrane</keyword>
<feature type="transmembrane region" description="Helical" evidence="5">
    <location>
        <begin position="35"/>
        <end position="62"/>
    </location>
</feature>
<feature type="transmembrane region" description="Helical" evidence="5">
    <location>
        <begin position="136"/>
        <end position="155"/>
    </location>
</feature>
<comment type="subcellular location">
    <subcellularLocation>
        <location evidence="1">Membrane</location>
        <topology evidence="1">Multi-pass membrane protein</topology>
    </subcellularLocation>
</comment>
<proteinExistence type="predicted"/>
<dbReference type="AlphaFoldDB" id="A0AAE3VL47"/>
<gene>
    <name evidence="7" type="ORF">J2S73_000345</name>
</gene>
<evidence type="ECO:0000256" key="1">
    <source>
        <dbReference type="ARBA" id="ARBA00004141"/>
    </source>
</evidence>
<evidence type="ECO:0000256" key="5">
    <source>
        <dbReference type="SAM" id="Phobius"/>
    </source>
</evidence>
<keyword evidence="8" id="KW-1185">Reference proteome</keyword>
<evidence type="ECO:0000259" key="6">
    <source>
        <dbReference type="Pfam" id="PF13515"/>
    </source>
</evidence>
<dbReference type="RefSeq" id="WP_306883698.1">
    <property type="nucleotide sequence ID" value="NZ_JAUSUL010000001.1"/>
</dbReference>
<reference evidence="7" key="1">
    <citation type="submission" date="2023-07" db="EMBL/GenBank/DDBJ databases">
        <title>Genomic Encyclopedia of Type Strains, Phase IV (KMG-IV): sequencing the most valuable type-strain genomes for metagenomic binning, comparative biology and taxonomic classification.</title>
        <authorList>
            <person name="Goeker M."/>
        </authorList>
    </citation>
    <scope>NUCLEOTIDE SEQUENCE</scope>
    <source>
        <strain evidence="7">DSM 21202</strain>
    </source>
</reference>
<dbReference type="GO" id="GO:0016020">
    <property type="term" value="C:membrane"/>
    <property type="evidence" value="ECO:0007669"/>
    <property type="project" value="UniProtKB-SubCell"/>
</dbReference>
<evidence type="ECO:0000313" key="7">
    <source>
        <dbReference type="EMBL" id="MDQ0313908.1"/>
    </source>
</evidence>
<name>A0AAE3VL47_9HYPH</name>
<dbReference type="Pfam" id="PF13515">
    <property type="entry name" value="FUSC_2"/>
    <property type="match status" value="1"/>
</dbReference>
<dbReference type="Proteomes" id="UP001229244">
    <property type="component" value="Unassembled WGS sequence"/>
</dbReference>
<keyword evidence="3 5" id="KW-1133">Transmembrane helix</keyword>
<feature type="transmembrane region" description="Helical" evidence="5">
    <location>
        <begin position="82"/>
        <end position="101"/>
    </location>
</feature>
<accession>A0AAE3VL47</accession>